<evidence type="ECO:0000313" key="2">
    <source>
        <dbReference type="EMBL" id="ORY43589.1"/>
    </source>
</evidence>
<dbReference type="EMBL" id="MCGR01000128">
    <property type="protein sequence ID" value="ORY43589.1"/>
    <property type="molecule type" value="Genomic_DNA"/>
</dbReference>
<protein>
    <submittedName>
        <fullName evidence="2">Alpha/Beta hydrolase protein</fullName>
    </submittedName>
</protein>
<dbReference type="InterPro" id="IPR029058">
    <property type="entry name" value="AB_hydrolase_fold"/>
</dbReference>
<accession>A0A1Y2C986</accession>
<dbReference type="PANTHER" id="PTHR43433:SF5">
    <property type="entry name" value="AB HYDROLASE-1 DOMAIN-CONTAINING PROTEIN"/>
    <property type="match status" value="1"/>
</dbReference>
<dbReference type="OrthoDB" id="8119704at2759"/>
<dbReference type="InterPro" id="IPR000073">
    <property type="entry name" value="AB_hydrolase_1"/>
</dbReference>
<dbReference type="Pfam" id="PF00561">
    <property type="entry name" value="Abhydrolase_1"/>
    <property type="match status" value="1"/>
</dbReference>
<dbReference type="AlphaFoldDB" id="A0A1Y2C986"/>
<keyword evidence="3" id="KW-1185">Reference proteome</keyword>
<sequence length="313" mass="34648">MSSALKYPPFAFSLYTRPDGVGTFAYKVLGGEQKATPLVLVHGLSAVGLVDWLPLAEELAHSRPVLIFDHRGIGASTIPKQREKEPYTSLDLADDVVELVKHVGWKEMDLLGFSMGGMIAQQVLVAPRLPFKIRHAVLAATSAKPAHSDLLQAIPSPSSAPQTIEEKIKLVTPFIHVGYDPAFLAEGKNKPTLERRIFESVHTRRPARTVAQQVSVIAGYDVRPLLPTIPSTLPVLLLHGTLDRSVYYTEAKYILRGIKHAKLMSFEGIGHMWYDYYTPSYWAHLLNRFLDAPRGLSEGELSALLPIRRGGKL</sequence>
<dbReference type="GO" id="GO:0016787">
    <property type="term" value="F:hydrolase activity"/>
    <property type="evidence" value="ECO:0007669"/>
    <property type="project" value="UniProtKB-KW"/>
</dbReference>
<evidence type="ECO:0000313" key="3">
    <source>
        <dbReference type="Proteomes" id="UP000193467"/>
    </source>
</evidence>
<dbReference type="Gene3D" id="3.40.50.1820">
    <property type="entry name" value="alpha/beta hydrolase"/>
    <property type="match status" value="1"/>
</dbReference>
<organism evidence="2 3">
    <name type="scientific">Leucosporidium creatinivorum</name>
    <dbReference type="NCBI Taxonomy" id="106004"/>
    <lineage>
        <taxon>Eukaryota</taxon>
        <taxon>Fungi</taxon>
        <taxon>Dikarya</taxon>
        <taxon>Basidiomycota</taxon>
        <taxon>Pucciniomycotina</taxon>
        <taxon>Microbotryomycetes</taxon>
        <taxon>Leucosporidiales</taxon>
        <taxon>Leucosporidium</taxon>
    </lineage>
</organism>
<evidence type="ECO:0000259" key="1">
    <source>
        <dbReference type="Pfam" id="PF00561"/>
    </source>
</evidence>
<dbReference type="SUPFAM" id="SSF53474">
    <property type="entry name" value="alpha/beta-Hydrolases"/>
    <property type="match status" value="1"/>
</dbReference>
<dbReference type="PANTHER" id="PTHR43433">
    <property type="entry name" value="HYDROLASE, ALPHA/BETA FOLD FAMILY PROTEIN"/>
    <property type="match status" value="1"/>
</dbReference>
<reference evidence="2 3" key="1">
    <citation type="submission" date="2016-07" db="EMBL/GenBank/DDBJ databases">
        <title>Pervasive Adenine N6-methylation of Active Genes in Fungi.</title>
        <authorList>
            <consortium name="DOE Joint Genome Institute"/>
            <person name="Mondo S.J."/>
            <person name="Dannebaum R.O."/>
            <person name="Kuo R.C."/>
            <person name="Labutti K."/>
            <person name="Haridas S."/>
            <person name="Kuo A."/>
            <person name="Salamov A."/>
            <person name="Ahrendt S.R."/>
            <person name="Lipzen A."/>
            <person name="Sullivan W."/>
            <person name="Andreopoulos W.B."/>
            <person name="Clum A."/>
            <person name="Lindquist E."/>
            <person name="Daum C."/>
            <person name="Ramamoorthy G.K."/>
            <person name="Gryganskyi A."/>
            <person name="Culley D."/>
            <person name="Magnuson J.K."/>
            <person name="James T.Y."/>
            <person name="O'Malley M.A."/>
            <person name="Stajich J.E."/>
            <person name="Spatafora J.W."/>
            <person name="Visel A."/>
            <person name="Grigoriev I.V."/>
        </authorList>
    </citation>
    <scope>NUCLEOTIDE SEQUENCE [LARGE SCALE GENOMIC DNA]</scope>
    <source>
        <strain evidence="2 3">62-1032</strain>
    </source>
</reference>
<proteinExistence type="predicted"/>
<keyword evidence="2" id="KW-0378">Hydrolase</keyword>
<feature type="domain" description="AB hydrolase-1" evidence="1">
    <location>
        <begin position="37"/>
        <end position="273"/>
    </location>
</feature>
<comment type="caution">
    <text evidence="2">The sequence shown here is derived from an EMBL/GenBank/DDBJ whole genome shotgun (WGS) entry which is preliminary data.</text>
</comment>
<dbReference type="Proteomes" id="UP000193467">
    <property type="component" value="Unassembled WGS sequence"/>
</dbReference>
<dbReference type="InterPro" id="IPR050471">
    <property type="entry name" value="AB_hydrolase"/>
</dbReference>
<dbReference type="STRING" id="106004.A0A1Y2C986"/>
<name>A0A1Y2C986_9BASI</name>
<gene>
    <name evidence="2" type="ORF">BCR35DRAFT_356355</name>
</gene>
<dbReference type="InParanoid" id="A0A1Y2C986"/>